<dbReference type="Gene3D" id="3.10.10.10">
    <property type="entry name" value="HIV Type 1 Reverse Transcriptase, subunit A, domain 1"/>
    <property type="match status" value="1"/>
</dbReference>
<protein>
    <submittedName>
        <fullName evidence="1">Uncharacterized protein</fullName>
    </submittedName>
</protein>
<evidence type="ECO:0000313" key="2">
    <source>
        <dbReference type="Proteomes" id="UP000031668"/>
    </source>
</evidence>
<dbReference type="InterPro" id="IPR043128">
    <property type="entry name" value="Rev_trsase/Diguanyl_cyclase"/>
</dbReference>
<gene>
    <name evidence="1" type="ORF">RF11_15178</name>
</gene>
<reference evidence="1 2" key="1">
    <citation type="journal article" date="2014" name="Genome Biol. Evol.">
        <title>The genome of the myxosporean Thelohanellus kitauei shows adaptations to nutrient acquisition within its fish host.</title>
        <authorList>
            <person name="Yang Y."/>
            <person name="Xiong J."/>
            <person name="Zhou Z."/>
            <person name="Huo F."/>
            <person name="Miao W."/>
            <person name="Ran C."/>
            <person name="Liu Y."/>
            <person name="Zhang J."/>
            <person name="Feng J."/>
            <person name="Wang M."/>
            <person name="Wang M."/>
            <person name="Wang L."/>
            <person name="Yao B."/>
        </authorList>
    </citation>
    <scope>NUCLEOTIDE SEQUENCE [LARGE SCALE GENOMIC DNA]</scope>
    <source>
        <strain evidence="1">Wuqing</strain>
    </source>
</reference>
<dbReference type="EMBL" id="JWZT01001146">
    <property type="protein sequence ID" value="KII72670.1"/>
    <property type="molecule type" value="Genomic_DNA"/>
</dbReference>
<keyword evidence="2" id="KW-1185">Reference proteome</keyword>
<comment type="caution">
    <text evidence="1">The sequence shown here is derived from an EMBL/GenBank/DDBJ whole genome shotgun (WGS) entry which is preliminary data.</text>
</comment>
<accession>A0A0C2N8N5</accession>
<name>A0A0C2N8N5_THEKT</name>
<dbReference type="Gene3D" id="3.30.70.270">
    <property type="match status" value="1"/>
</dbReference>
<dbReference type="AlphaFoldDB" id="A0A0C2N8N5"/>
<sequence>MYFTMMITEYHRFYFSPIQKNECSVKGGSGRNRTDISSILTQYLYRFRQEVETLELCMPGNICAFEKVATTSLERVPCHRCTSRVDVLCHQAWPKLYGKQFKKMIPEKWCIEYKANTSNQATKIEIFQKLLRFTRKKKLQACYQEMGHLPETRASGRGAHVEGTTKHATKTAKGAENQHRKEELNRQVNKGVIIQIDHSEWPCRIVFIHKPNGRVKICYDFQDGLNSLINIEQYRFPTIDDLL</sequence>
<evidence type="ECO:0000313" key="1">
    <source>
        <dbReference type="EMBL" id="KII72670.1"/>
    </source>
</evidence>
<organism evidence="1 2">
    <name type="scientific">Thelohanellus kitauei</name>
    <name type="common">Myxosporean</name>
    <dbReference type="NCBI Taxonomy" id="669202"/>
    <lineage>
        <taxon>Eukaryota</taxon>
        <taxon>Metazoa</taxon>
        <taxon>Cnidaria</taxon>
        <taxon>Myxozoa</taxon>
        <taxon>Myxosporea</taxon>
        <taxon>Bivalvulida</taxon>
        <taxon>Platysporina</taxon>
        <taxon>Myxobolidae</taxon>
        <taxon>Thelohanellus</taxon>
    </lineage>
</organism>
<dbReference type="OrthoDB" id="10058156at2759"/>
<dbReference type="SUPFAM" id="SSF56672">
    <property type="entry name" value="DNA/RNA polymerases"/>
    <property type="match status" value="1"/>
</dbReference>
<proteinExistence type="predicted"/>
<dbReference type="InterPro" id="IPR043502">
    <property type="entry name" value="DNA/RNA_pol_sf"/>
</dbReference>
<dbReference type="Proteomes" id="UP000031668">
    <property type="component" value="Unassembled WGS sequence"/>
</dbReference>